<name>U5CNL7_AMBTC</name>
<dbReference type="InterPro" id="IPR036188">
    <property type="entry name" value="FAD/NAD-bd_sf"/>
</dbReference>
<evidence type="ECO:0000256" key="1">
    <source>
        <dbReference type="ARBA" id="ARBA00023002"/>
    </source>
</evidence>
<evidence type="ECO:0000313" key="3">
    <source>
        <dbReference type="EMBL" id="ERN14751.1"/>
    </source>
</evidence>
<dbReference type="GO" id="GO:0004497">
    <property type="term" value="F:monooxygenase activity"/>
    <property type="evidence" value="ECO:0007669"/>
    <property type="project" value="UniProtKB-KW"/>
</dbReference>
<dbReference type="EMBL" id="KI392525">
    <property type="protein sequence ID" value="ERN14751.1"/>
    <property type="molecule type" value="Genomic_DNA"/>
</dbReference>
<sequence>MHARAPYMDQGSSVGLEDAIVLGRCISLAIHESREENERQAREALCLAMDKYVKERKMRVLRL</sequence>
<gene>
    <name evidence="3" type="ORF">AMTR_s00443p00012020</name>
</gene>
<protein>
    <submittedName>
        <fullName evidence="3">Uncharacterized protein</fullName>
    </submittedName>
</protein>
<dbReference type="InterPro" id="IPR044560">
    <property type="entry name" value="MOase"/>
</dbReference>
<dbReference type="PANTHER" id="PTHR45934">
    <property type="entry name" value="FAD/NAD(P)-BINDING OXIDOREDUCTASE FAMILY PROTEIN"/>
    <property type="match status" value="1"/>
</dbReference>
<evidence type="ECO:0000313" key="4">
    <source>
        <dbReference type="Proteomes" id="UP000017836"/>
    </source>
</evidence>
<feature type="non-terminal residue" evidence="3">
    <location>
        <position position="63"/>
    </location>
</feature>
<dbReference type="HOGENOM" id="CLU_2892597_0_0_1"/>
<dbReference type="Gene3D" id="3.50.50.60">
    <property type="entry name" value="FAD/NAD(P)-binding domain"/>
    <property type="match status" value="1"/>
</dbReference>
<proteinExistence type="predicted"/>
<keyword evidence="2" id="KW-0503">Monooxygenase</keyword>
<dbReference type="PANTHER" id="PTHR45934:SF2">
    <property type="entry name" value="MONOOXYGENASE 1"/>
    <property type="match status" value="1"/>
</dbReference>
<dbReference type="Gramene" id="ERN14751">
    <property type="protein sequence ID" value="ERN14751"/>
    <property type="gene ID" value="AMTR_s00443p00012020"/>
</dbReference>
<organism evidence="3 4">
    <name type="scientific">Amborella trichopoda</name>
    <dbReference type="NCBI Taxonomy" id="13333"/>
    <lineage>
        <taxon>Eukaryota</taxon>
        <taxon>Viridiplantae</taxon>
        <taxon>Streptophyta</taxon>
        <taxon>Embryophyta</taxon>
        <taxon>Tracheophyta</taxon>
        <taxon>Spermatophyta</taxon>
        <taxon>Magnoliopsida</taxon>
        <taxon>Amborellales</taxon>
        <taxon>Amborellaceae</taxon>
        <taxon>Amborella</taxon>
    </lineage>
</organism>
<keyword evidence="1" id="KW-0560">Oxidoreductase</keyword>
<keyword evidence="4" id="KW-1185">Reference proteome</keyword>
<dbReference type="Proteomes" id="UP000017836">
    <property type="component" value="Unassembled WGS sequence"/>
</dbReference>
<accession>U5CNL7</accession>
<evidence type="ECO:0000256" key="2">
    <source>
        <dbReference type="ARBA" id="ARBA00023033"/>
    </source>
</evidence>
<reference evidence="4" key="1">
    <citation type="journal article" date="2013" name="Science">
        <title>The Amborella genome and the evolution of flowering plants.</title>
        <authorList>
            <consortium name="Amborella Genome Project"/>
        </authorList>
    </citation>
    <scope>NUCLEOTIDE SEQUENCE [LARGE SCALE GENOMIC DNA]</scope>
</reference>
<dbReference type="AlphaFoldDB" id="U5CNL7"/>